<protein>
    <submittedName>
        <fullName evidence="2">Uncharacterized protein</fullName>
    </submittedName>
</protein>
<evidence type="ECO:0000313" key="1">
    <source>
        <dbReference type="EMBL" id="KAF3888883.1"/>
    </source>
</evidence>
<evidence type="ECO:0000313" key="2">
    <source>
        <dbReference type="EMBL" id="KIE07624.1"/>
    </source>
</evidence>
<accession>A0A0C1QQ29</accession>
<sequence length="283" mass="32027">MINTLNQPATTITIERDEVCKTIAEEYTSLTFKKLLEEATSGEALLRLMGRFFQYSAAFAPCQTCLAGYIAVRKDLFNTSNEVGVFADRSVEIGAGMFFGAIDEFGDREAPEPHTHRALALATLKGMAQFFDYDMLALSRLIYQHEPTNDAIGKVHRSGGINMVVDEAHLFRAIGFHLGTEVLGEDENRVLEEFFRTKRPELTRYLQETKVEIDGKVIPAYYWFSRHIVAEAEHFDAGIQSANQALQYYTGSEDKQQVKRWILEGVREIAVQMSEFMAEVSKN</sequence>
<dbReference type="EMBL" id="JHEG04000001">
    <property type="protein sequence ID" value="KAF3888883.1"/>
    <property type="molecule type" value="Genomic_DNA"/>
</dbReference>
<reference evidence="1" key="2">
    <citation type="submission" date="2019-11" db="EMBL/GenBank/DDBJ databases">
        <title>Improved Assembly of Tolypothrix boutellei genome.</title>
        <authorList>
            <person name="Sarangi A.N."/>
            <person name="Mukherjee M."/>
            <person name="Ghosh S."/>
            <person name="Singh D."/>
            <person name="Das A."/>
            <person name="Kant S."/>
            <person name="Prusty A."/>
            <person name="Tripathy S."/>
        </authorList>
    </citation>
    <scope>NUCLEOTIDE SEQUENCE</scope>
    <source>
        <strain evidence="1">VB521301</strain>
    </source>
</reference>
<dbReference type="AlphaFoldDB" id="A0A0C1QQ29"/>
<evidence type="ECO:0000313" key="3">
    <source>
        <dbReference type="Proteomes" id="UP000029738"/>
    </source>
</evidence>
<dbReference type="OrthoDB" id="495330at2"/>
<dbReference type="Proteomes" id="UP000029738">
    <property type="component" value="Unassembled WGS sequence"/>
</dbReference>
<keyword evidence="3" id="KW-1185">Reference proteome</keyword>
<name>A0A0C1QQ29_9CYAN</name>
<proteinExistence type="predicted"/>
<dbReference type="EMBL" id="JHEG02000059">
    <property type="protein sequence ID" value="KIE07624.1"/>
    <property type="molecule type" value="Genomic_DNA"/>
</dbReference>
<dbReference type="RefSeq" id="WP_038087767.1">
    <property type="nucleotide sequence ID" value="NZ_JHEG04000001.1"/>
</dbReference>
<organism evidence="2">
    <name type="scientific">Tolypothrix bouteillei VB521301</name>
    <dbReference type="NCBI Taxonomy" id="1479485"/>
    <lineage>
        <taxon>Bacteria</taxon>
        <taxon>Bacillati</taxon>
        <taxon>Cyanobacteriota</taxon>
        <taxon>Cyanophyceae</taxon>
        <taxon>Nostocales</taxon>
        <taxon>Tolypothrichaceae</taxon>
        <taxon>Tolypothrix</taxon>
    </lineage>
</organism>
<reference evidence="2" key="1">
    <citation type="journal article" date="2015" name="Genome Announc.">
        <title>Draft Genome Sequence of Tolypothrix boutellei Strain VB521301.</title>
        <authorList>
            <person name="Chandrababunaidu M.M."/>
            <person name="Singh D."/>
            <person name="Sen D."/>
            <person name="Bhan S."/>
            <person name="Das S."/>
            <person name="Gupta A."/>
            <person name="Adhikary S.P."/>
            <person name="Tripathy S."/>
        </authorList>
    </citation>
    <scope>NUCLEOTIDE SEQUENCE</scope>
    <source>
        <strain evidence="2">VB521301</strain>
    </source>
</reference>
<gene>
    <name evidence="2" type="ORF">DA73_0242035</name>
    <name evidence="1" type="ORF">DA73_0400027915</name>
</gene>
<comment type="caution">
    <text evidence="2">The sequence shown here is derived from an EMBL/GenBank/DDBJ whole genome shotgun (WGS) entry which is preliminary data.</text>
</comment>